<comment type="caution">
    <text evidence="4">The sequence shown here is derived from an EMBL/GenBank/DDBJ whole genome shotgun (WGS) entry which is preliminary data.</text>
</comment>
<feature type="domain" description="Disease resistance protein At4g27190-like leucine-rich repeats" evidence="3">
    <location>
        <begin position="4"/>
        <end position="112"/>
    </location>
</feature>
<feature type="region of interest" description="Disordered" evidence="2">
    <location>
        <begin position="648"/>
        <end position="679"/>
    </location>
</feature>
<gene>
    <name evidence="4" type="ORF">RchiOBHm_Chr5g0016111</name>
</gene>
<organism evidence="4 5">
    <name type="scientific">Rosa chinensis</name>
    <name type="common">China rose</name>
    <dbReference type="NCBI Taxonomy" id="74649"/>
    <lineage>
        <taxon>Eukaryota</taxon>
        <taxon>Viridiplantae</taxon>
        <taxon>Streptophyta</taxon>
        <taxon>Embryophyta</taxon>
        <taxon>Tracheophyta</taxon>
        <taxon>Spermatophyta</taxon>
        <taxon>Magnoliopsida</taxon>
        <taxon>eudicotyledons</taxon>
        <taxon>Gunneridae</taxon>
        <taxon>Pentapetalae</taxon>
        <taxon>rosids</taxon>
        <taxon>fabids</taxon>
        <taxon>Rosales</taxon>
        <taxon>Rosaceae</taxon>
        <taxon>Rosoideae</taxon>
        <taxon>Rosoideae incertae sedis</taxon>
        <taxon>Rosa</taxon>
    </lineage>
</organism>
<evidence type="ECO:0000256" key="1">
    <source>
        <dbReference type="ARBA" id="ARBA00022821"/>
    </source>
</evidence>
<dbReference type="Proteomes" id="UP000238479">
    <property type="component" value="Chromosome 5"/>
</dbReference>
<evidence type="ECO:0000259" key="3">
    <source>
        <dbReference type="Pfam" id="PF23247"/>
    </source>
</evidence>
<reference evidence="4 5" key="1">
    <citation type="journal article" date="2018" name="Nat. Genet.">
        <title>The Rosa genome provides new insights in the design of modern roses.</title>
        <authorList>
            <person name="Bendahmane M."/>
        </authorList>
    </citation>
    <scope>NUCLEOTIDE SEQUENCE [LARGE SCALE GENOMIC DNA]</scope>
    <source>
        <strain evidence="5">cv. Old Blush</strain>
    </source>
</reference>
<dbReference type="AlphaFoldDB" id="A0A2P6Q638"/>
<feature type="domain" description="Disease resistance protein At4g27190-like leucine-rich repeats" evidence="3">
    <location>
        <begin position="158"/>
        <end position="290"/>
    </location>
</feature>
<dbReference type="InterPro" id="IPR050905">
    <property type="entry name" value="Plant_NBS-LRR"/>
</dbReference>
<dbReference type="Pfam" id="PF23247">
    <property type="entry name" value="LRR_RPS2"/>
    <property type="match status" value="4"/>
</dbReference>
<accession>A0A2P6Q638</accession>
<keyword evidence="5" id="KW-1185">Reference proteome</keyword>
<sequence length="679" mass="76845">MQVVFPNLVTLKVHGCNNSRFLFSFSVAKSFILLKHLKISICELLQEIVSSTRECNEENMDDMFPKLNTLKLKALPNLARFGTGNYVEFPVLKELEIDDCVKLVEFIGNKVATSSEDTRNSKEIEQRILEEEENLDVKSETVVQYILFDKKVGFPSLERLSIQGARELKAIWHVQLARDSFRRLKQVDVQECKNLVSLFPPSVIGRLNALETLKIWGCGSLEVIFELPGRSNVKEIHADTSFPHDQLKHFDCQNLDSINIYGCHSLKQIFPASVARGLQYLTRLDVDKCDAIEEIVGEEEEKEGLETIPPRFVFSKLTSVELKNLPQLTSFYPKTHASQWPLLEKLEVVRCDKVGILAAEFSFSQKNREMNHLMSQPPFFSMNEGSFVNLEDLELTCSEIWNGPPPANPLVFDKLKSITFHGSCAPFSKQASVIFLQRLQNLEKIGMDNCSLEAIFVNQGISIGEKKHDDAVRGGGLPRVRILSLQRMDELMHLGNDNSQSLLFPNLETIEVSWCMRLKSLESYAIFFRNLTTLTIYACDGLKYLTSYSMAKSLVQLTTLEVNYCDGIVVIVSSNGDDDACTARNEIAFSHLQHLKLTRLPSLQDFCSGNCTLKFPSFMTLQVEHCPIKLKISPEGVLMTEIDHQFQQNRVDYDSDDEEEGDVETAEKNPEILSEGPAS</sequence>
<dbReference type="Gramene" id="PRQ29651">
    <property type="protein sequence ID" value="PRQ29651"/>
    <property type="gene ID" value="RchiOBHm_Chr5g0016111"/>
</dbReference>
<dbReference type="InterPro" id="IPR057135">
    <property type="entry name" value="At4g27190-like_LRR"/>
</dbReference>
<feature type="compositionally biased region" description="Acidic residues" evidence="2">
    <location>
        <begin position="654"/>
        <end position="664"/>
    </location>
</feature>
<evidence type="ECO:0000256" key="2">
    <source>
        <dbReference type="SAM" id="MobiDB-lite"/>
    </source>
</evidence>
<evidence type="ECO:0000313" key="4">
    <source>
        <dbReference type="EMBL" id="PRQ29651.1"/>
    </source>
</evidence>
<evidence type="ECO:0000313" key="5">
    <source>
        <dbReference type="Proteomes" id="UP000238479"/>
    </source>
</evidence>
<dbReference type="SUPFAM" id="SSF52058">
    <property type="entry name" value="L domain-like"/>
    <property type="match status" value="1"/>
</dbReference>
<feature type="domain" description="Disease resistance protein At4g27190-like leucine-rich repeats" evidence="3">
    <location>
        <begin position="526"/>
        <end position="627"/>
    </location>
</feature>
<dbReference type="PANTHER" id="PTHR33463">
    <property type="entry name" value="NB-ARC DOMAIN-CONTAINING PROTEIN-RELATED"/>
    <property type="match status" value="1"/>
</dbReference>
<protein>
    <submittedName>
        <fullName evidence="4">Putative leucine-rich repeat domain, L domain-containing protein</fullName>
    </submittedName>
</protein>
<name>A0A2P6Q638_ROSCH</name>
<dbReference type="Gene3D" id="3.80.10.10">
    <property type="entry name" value="Ribonuclease Inhibitor"/>
    <property type="match status" value="4"/>
</dbReference>
<feature type="domain" description="Disease resistance protein At4g27190-like leucine-rich repeats" evidence="3">
    <location>
        <begin position="394"/>
        <end position="521"/>
    </location>
</feature>
<proteinExistence type="predicted"/>
<dbReference type="OMA" id="ECARMEL"/>
<dbReference type="EMBL" id="PDCK01000043">
    <property type="protein sequence ID" value="PRQ29651.1"/>
    <property type="molecule type" value="Genomic_DNA"/>
</dbReference>
<dbReference type="InterPro" id="IPR032675">
    <property type="entry name" value="LRR_dom_sf"/>
</dbReference>
<keyword evidence="1" id="KW-0611">Plant defense</keyword>
<dbReference type="PANTHER" id="PTHR33463:SF204">
    <property type="entry name" value="NB-ARC DOMAIN-CONTAINING PROTEIN"/>
    <property type="match status" value="1"/>
</dbReference>
<dbReference type="SUPFAM" id="SSF52047">
    <property type="entry name" value="RNI-like"/>
    <property type="match status" value="2"/>
</dbReference>